<evidence type="ECO:0000313" key="8">
    <source>
        <dbReference type="Proteomes" id="UP001200642"/>
    </source>
</evidence>
<dbReference type="PANTHER" id="PTHR43133">
    <property type="entry name" value="RNA POLYMERASE ECF-TYPE SIGMA FACTO"/>
    <property type="match status" value="1"/>
</dbReference>
<dbReference type="SUPFAM" id="SSF88659">
    <property type="entry name" value="Sigma3 and sigma4 domains of RNA polymerase sigma factors"/>
    <property type="match status" value="1"/>
</dbReference>
<dbReference type="GO" id="GO:0003677">
    <property type="term" value="F:DNA binding"/>
    <property type="evidence" value="ECO:0007669"/>
    <property type="project" value="InterPro"/>
</dbReference>
<dbReference type="NCBIfam" id="TIGR02937">
    <property type="entry name" value="sigma70-ECF"/>
    <property type="match status" value="1"/>
</dbReference>
<dbReference type="InterPro" id="IPR014284">
    <property type="entry name" value="RNA_pol_sigma-70_dom"/>
</dbReference>
<dbReference type="PANTHER" id="PTHR43133:SF60">
    <property type="entry name" value="RNA POLYMERASE SIGMA FACTOR SIGV"/>
    <property type="match status" value="1"/>
</dbReference>
<keyword evidence="4" id="KW-0804">Transcription</keyword>
<dbReference type="InterPro" id="IPR013249">
    <property type="entry name" value="RNA_pol_sigma70_r4_t2"/>
</dbReference>
<dbReference type="EMBL" id="JAIRBC010000022">
    <property type="protein sequence ID" value="MCG2461920.1"/>
    <property type="molecule type" value="Genomic_DNA"/>
</dbReference>
<evidence type="ECO:0000256" key="1">
    <source>
        <dbReference type="ARBA" id="ARBA00010641"/>
    </source>
</evidence>
<comment type="caution">
    <text evidence="7">The sequence shown here is derived from an EMBL/GenBank/DDBJ whole genome shotgun (WGS) entry which is preliminary data.</text>
</comment>
<dbReference type="Gene3D" id="1.10.1740.10">
    <property type="match status" value="1"/>
</dbReference>
<dbReference type="Gene3D" id="1.10.10.10">
    <property type="entry name" value="Winged helix-like DNA-binding domain superfamily/Winged helix DNA-binding domain"/>
    <property type="match status" value="1"/>
</dbReference>
<dbReference type="RefSeq" id="WP_317903063.1">
    <property type="nucleotide sequence ID" value="NZ_JAIRBC010000022.1"/>
</dbReference>
<feature type="domain" description="RNA polymerase sigma-70 region 2" evidence="5">
    <location>
        <begin position="34"/>
        <end position="93"/>
    </location>
</feature>
<protein>
    <submittedName>
        <fullName evidence="7">Sigma-70 family RNA polymerase sigma factor</fullName>
    </submittedName>
</protein>
<dbReference type="Proteomes" id="UP001200642">
    <property type="component" value="Unassembled WGS sequence"/>
</dbReference>
<evidence type="ECO:0000313" key="7">
    <source>
        <dbReference type="EMBL" id="MCG2461920.1"/>
    </source>
</evidence>
<reference evidence="7" key="1">
    <citation type="submission" date="2023-02" db="EMBL/GenBank/DDBJ databases">
        <title>Genome of Flavobacteriaceae gen. nov. sp. strain F89.</title>
        <authorList>
            <person name="Wang Y."/>
        </authorList>
    </citation>
    <scope>NUCLEOTIDE SEQUENCE</scope>
    <source>
        <strain evidence="7">F89</strain>
    </source>
</reference>
<evidence type="ECO:0000259" key="5">
    <source>
        <dbReference type="Pfam" id="PF04542"/>
    </source>
</evidence>
<proteinExistence type="inferred from homology"/>
<keyword evidence="3" id="KW-0731">Sigma factor</keyword>
<dbReference type="InterPro" id="IPR013324">
    <property type="entry name" value="RNA_pol_sigma_r3/r4-like"/>
</dbReference>
<dbReference type="GO" id="GO:0016987">
    <property type="term" value="F:sigma factor activity"/>
    <property type="evidence" value="ECO:0007669"/>
    <property type="project" value="UniProtKB-KW"/>
</dbReference>
<evidence type="ECO:0000256" key="4">
    <source>
        <dbReference type="ARBA" id="ARBA00023163"/>
    </source>
</evidence>
<evidence type="ECO:0000256" key="3">
    <source>
        <dbReference type="ARBA" id="ARBA00023082"/>
    </source>
</evidence>
<dbReference type="InterPro" id="IPR013325">
    <property type="entry name" value="RNA_pol_sigma_r2"/>
</dbReference>
<dbReference type="GO" id="GO:0006352">
    <property type="term" value="P:DNA-templated transcription initiation"/>
    <property type="evidence" value="ECO:0007669"/>
    <property type="project" value="InterPro"/>
</dbReference>
<dbReference type="Pfam" id="PF04542">
    <property type="entry name" value="Sigma70_r2"/>
    <property type="match status" value="1"/>
</dbReference>
<dbReference type="Pfam" id="PF08281">
    <property type="entry name" value="Sigma70_r4_2"/>
    <property type="match status" value="1"/>
</dbReference>
<dbReference type="AlphaFoldDB" id="A0AAE3EWS1"/>
<sequence>MDKTEDTLTSVINRAKSGNQKAFSTLLDTFWNDVYGFQLIRTQNENDAEDITVQTFSKAFDKLDSYDDAYEFRTWLIAISKNLHIDLIRKQKRNVLDGPGIAQTDEIKKVLDESPSPEDQLIQEQNLATLLYYIKKLKPHYQKVINLRYFNELSYAEIANQLHEPINNVKVKLLRAKKLLAEVIKNDD</sequence>
<dbReference type="SUPFAM" id="SSF88946">
    <property type="entry name" value="Sigma2 domain of RNA polymerase sigma factors"/>
    <property type="match status" value="1"/>
</dbReference>
<evidence type="ECO:0000259" key="6">
    <source>
        <dbReference type="Pfam" id="PF08281"/>
    </source>
</evidence>
<keyword evidence="8" id="KW-1185">Reference proteome</keyword>
<dbReference type="InterPro" id="IPR036388">
    <property type="entry name" value="WH-like_DNA-bd_sf"/>
</dbReference>
<accession>A0AAE3EWS1</accession>
<feature type="domain" description="RNA polymerase sigma factor 70 region 4 type 2" evidence="6">
    <location>
        <begin position="130"/>
        <end position="180"/>
    </location>
</feature>
<dbReference type="CDD" id="cd06171">
    <property type="entry name" value="Sigma70_r4"/>
    <property type="match status" value="1"/>
</dbReference>
<evidence type="ECO:0000256" key="2">
    <source>
        <dbReference type="ARBA" id="ARBA00023015"/>
    </source>
</evidence>
<gene>
    <name evidence="7" type="ORF">K8352_14265</name>
</gene>
<dbReference type="InterPro" id="IPR007627">
    <property type="entry name" value="RNA_pol_sigma70_r2"/>
</dbReference>
<name>A0AAE3EWS1_9FLAO</name>
<dbReference type="InterPro" id="IPR039425">
    <property type="entry name" value="RNA_pol_sigma-70-like"/>
</dbReference>
<comment type="similarity">
    <text evidence="1">Belongs to the sigma-70 factor family. ECF subfamily.</text>
</comment>
<keyword evidence="2" id="KW-0805">Transcription regulation</keyword>
<organism evidence="7 8">
    <name type="scientific">Cerina litoralis</name>
    <dbReference type="NCBI Taxonomy" id="2874477"/>
    <lineage>
        <taxon>Bacteria</taxon>
        <taxon>Pseudomonadati</taxon>
        <taxon>Bacteroidota</taxon>
        <taxon>Flavobacteriia</taxon>
        <taxon>Flavobacteriales</taxon>
        <taxon>Flavobacteriaceae</taxon>
        <taxon>Cerina</taxon>
    </lineage>
</organism>